<reference evidence="5" key="1">
    <citation type="journal article" date="2019" name="Sci. Rep.">
        <title>Draft genome of Tanacetum cinerariifolium, the natural source of mosquito coil.</title>
        <authorList>
            <person name="Yamashiro T."/>
            <person name="Shiraishi A."/>
            <person name="Satake H."/>
            <person name="Nakayama K."/>
        </authorList>
    </citation>
    <scope>NUCLEOTIDE SEQUENCE</scope>
</reference>
<dbReference type="PANTHER" id="PTHR14068:SF0">
    <property type="entry name" value="EUKARYOTIC TRANSLATION INITIATION FACTOR 3 SUBUNIT B"/>
    <property type="match status" value="1"/>
</dbReference>
<evidence type="ECO:0000313" key="5">
    <source>
        <dbReference type="EMBL" id="GEU67362.1"/>
    </source>
</evidence>
<name>A0A6L2M423_TANCI</name>
<dbReference type="GO" id="GO:0031369">
    <property type="term" value="F:translation initiation factor binding"/>
    <property type="evidence" value="ECO:0007669"/>
    <property type="project" value="InterPro"/>
</dbReference>
<evidence type="ECO:0000256" key="4">
    <source>
        <dbReference type="ARBA" id="ARBA00022917"/>
    </source>
</evidence>
<evidence type="ECO:0000256" key="3">
    <source>
        <dbReference type="ARBA" id="ARBA00022884"/>
    </source>
</evidence>
<keyword evidence="2 5" id="KW-0396">Initiation factor</keyword>
<gene>
    <name evidence="5" type="ORF">Tci_039340</name>
</gene>
<comment type="caution">
    <text evidence="5">The sequence shown here is derived from an EMBL/GenBank/DDBJ whole genome shotgun (WGS) entry which is preliminary data.</text>
</comment>
<organism evidence="5">
    <name type="scientific">Tanacetum cinerariifolium</name>
    <name type="common">Dalmatian daisy</name>
    <name type="synonym">Chrysanthemum cinerariifolium</name>
    <dbReference type="NCBI Taxonomy" id="118510"/>
    <lineage>
        <taxon>Eukaryota</taxon>
        <taxon>Viridiplantae</taxon>
        <taxon>Streptophyta</taxon>
        <taxon>Embryophyta</taxon>
        <taxon>Tracheophyta</taxon>
        <taxon>Spermatophyta</taxon>
        <taxon>Magnoliopsida</taxon>
        <taxon>eudicotyledons</taxon>
        <taxon>Gunneridae</taxon>
        <taxon>Pentapetalae</taxon>
        <taxon>asterids</taxon>
        <taxon>campanulids</taxon>
        <taxon>Asterales</taxon>
        <taxon>Asteraceae</taxon>
        <taxon>Asteroideae</taxon>
        <taxon>Anthemideae</taxon>
        <taxon>Anthemidinae</taxon>
        <taxon>Tanacetum</taxon>
    </lineage>
</organism>
<evidence type="ECO:0000256" key="2">
    <source>
        <dbReference type="ARBA" id="ARBA00022540"/>
    </source>
</evidence>
<dbReference type="EMBL" id="BKCJ010005550">
    <property type="protein sequence ID" value="GEU67362.1"/>
    <property type="molecule type" value="Genomic_DNA"/>
</dbReference>
<dbReference type="GO" id="GO:0005852">
    <property type="term" value="C:eukaryotic translation initiation factor 3 complex"/>
    <property type="evidence" value="ECO:0007669"/>
    <property type="project" value="InterPro"/>
</dbReference>
<dbReference type="PANTHER" id="PTHR14068">
    <property type="entry name" value="EUKARYOTIC TRANSLATION INITIATION FACTOR 3 EIF3 -RELATED"/>
    <property type="match status" value="1"/>
</dbReference>
<dbReference type="GO" id="GO:0003723">
    <property type="term" value="F:RNA binding"/>
    <property type="evidence" value="ECO:0007669"/>
    <property type="project" value="UniProtKB-KW"/>
</dbReference>
<accession>A0A6L2M423</accession>
<keyword evidence="3" id="KW-0694">RNA-binding</keyword>
<proteinExistence type="predicted"/>
<keyword evidence="1" id="KW-0963">Cytoplasm</keyword>
<evidence type="ECO:0000256" key="1">
    <source>
        <dbReference type="ARBA" id="ARBA00022490"/>
    </source>
</evidence>
<protein>
    <submittedName>
        <fullName evidence="5">Eukaryotic translation initiation factor 3 subunit B-like</fullName>
    </submittedName>
</protein>
<dbReference type="InterPro" id="IPR011400">
    <property type="entry name" value="EIF3B"/>
</dbReference>
<dbReference type="GO" id="GO:0003743">
    <property type="term" value="F:translation initiation factor activity"/>
    <property type="evidence" value="ECO:0007669"/>
    <property type="project" value="UniProtKB-KW"/>
</dbReference>
<sequence length="348" mass="39381">MSLQEGKSCILSGAVSLGNPSSLVIPYSNFHKGHAPLFEEVDGDYNIPESSNNKFIDTGYRTFTTEAGKQLQECKLIVIYIARKDQDKSDDDVKQTSDLSFSISVKCYNMSRKSTFKSIQDKRMVGPLLLKTCFTKEDWEDENDFLVRLCKLSTKLLRDDASVKIEEDSLPKKDDMAVPNDKSSVSKCVGVVLNIFNVINRKVMRDFKGSANEFAIGRSGSSPVFRWGGGIEDKYFARMGTNVISNYKTETFSLIDKKDIKVENVMDLCWSLTDPIFALYIPELNGENQPARVYLFQIPCKKELRQKNLFSVSDCKMDWQSNGKYLAVKVDDTQKPRKALIMALSFSE</sequence>
<dbReference type="AlphaFoldDB" id="A0A6L2M423"/>
<keyword evidence="4" id="KW-0648">Protein biosynthesis</keyword>